<dbReference type="GO" id="GO:0006811">
    <property type="term" value="P:monoatomic ion transport"/>
    <property type="evidence" value="ECO:0007669"/>
    <property type="project" value="UniProtKB-KW"/>
</dbReference>
<dbReference type="Gene3D" id="4.10.1080.10">
    <property type="entry name" value="TSP type-3 repeat"/>
    <property type="match status" value="1"/>
</dbReference>
<keyword evidence="14" id="KW-0966">Cell projection</keyword>
<gene>
    <name evidence="14" type="ORF">EBI00_06210</name>
</gene>
<dbReference type="OrthoDB" id="9782229at2"/>
<dbReference type="Pfam" id="PF00691">
    <property type="entry name" value="OmpA"/>
    <property type="match status" value="1"/>
</dbReference>
<reference evidence="14 15" key="1">
    <citation type="journal article" date="2012" name="Int. J. Syst. Evol. Microbiol.">
        <title>Marinomonas hwangdonensis sp. nov., isolated from seawater.</title>
        <authorList>
            <person name="Jung Y.T."/>
            <person name="Oh T.K."/>
            <person name="Yoon J.H."/>
        </authorList>
    </citation>
    <scope>NUCLEOTIDE SEQUENCE [LARGE SCALE GENOMIC DNA]</scope>
    <source>
        <strain evidence="14 15">HDW-15</strain>
    </source>
</reference>
<dbReference type="GO" id="GO:0015288">
    <property type="term" value="F:porin activity"/>
    <property type="evidence" value="ECO:0007669"/>
    <property type="project" value="UniProtKB-KW"/>
</dbReference>
<name>A0A3M8Q5W4_9GAMM</name>
<evidence type="ECO:0000256" key="6">
    <source>
        <dbReference type="ARBA" id="ARBA00023065"/>
    </source>
</evidence>
<evidence type="ECO:0000313" key="15">
    <source>
        <dbReference type="Proteomes" id="UP000280507"/>
    </source>
</evidence>
<keyword evidence="14" id="KW-0282">Flagellum</keyword>
<keyword evidence="5 12" id="KW-0732">Signal</keyword>
<dbReference type="PANTHER" id="PTHR30329">
    <property type="entry name" value="STATOR ELEMENT OF FLAGELLAR MOTOR COMPLEX"/>
    <property type="match status" value="1"/>
</dbReference>
<evidence type="ECO:0000256" key="3">
    <source>
        <dbReference type="ARBA" id="ARBA00022452"/>
    </source>
</evidence>
<dbReference type="Proteomes" id="UP000280507">
    <property type="component" value="Unassembled WGS sequence"/>
</dbReference>
<evidence type="ECO:0000256" key="5">
    <source>
        <dbReference type="ARBA" id="ARBA00022729"/>
    </source>
</evidence>
<dbReference type="PROSITE" id="PS51123">
    <property type="entry name" value="OMPA_2"/>
    <property type="match status" value="1"/>
</dbReference>
<accession>A0A3M8Q5W4</accession>
<dbReference type="GO" id="GO:0007155">
    <property type="term" value="P:cell adhesion"/>
    <property type="evidence" value="ECO:0007669"/>
    <property type="project" value="InterPro"/>
</dbReference>
<dbReference type="GO" id="GO:0009279">
    <property type="term" value="C:cell outer membrane"/>
    <property type="evidence" value="ECO:0007669"/>
    <property type="project" value="UniProtKB-SubCell"/>
</dbReference>
<dbReference type="CDD" id="cd07185">
    <property type="entry name" value="OmpA_C-like"/>
    <property type="match status" value="1"/>
</dbReference>
<protein>
    <submittedName>
        <fullName evidence="14">Flagellar motor protein MotB</fullName>
    </submittedName>
</protein>
<sequence length="398" mass="43023">MSFIYSKRVLFISLFAASSVAQAQLQEGFTVSPSIGYYNMDNNRGLENVDAISLGLGYQFGNPWAVELVYVDAVTNTTTNNTNVDFQQYRLDTLYHLQTNGNLTPYLAAGIGKKEISSSANNTLVNLGGGIKYALNDIFSLRADFRLINDIKDHELDNLTTLGAHFTFGGQPKQTAVHEPAPVNEPAPINEPEPVNEPAPVNEPEPVNEPAPVVEPTPVDSDNDGVIDAKDVCPNTTAGVLIDASGCALDEDKDGVPNHLDACTNTRAGAKVDANGCNLMFSEEKEVRLDVLFATNSNVVSKAFYPQIEELAAFLNEYTAASVSIEGHTDNTGAAAYNKILSEKRAQAIADVLIKELGVQKNQVTAVGYGEEFPLVNNDTPENRKANRRVITVISLNK</sequence>
<keyword evidence="9" id="KW-0998">Cell outer membrane</keyword>
<keyword evidence="4" id="KW-0812">Transmembrane</keyword>
<dbReference type="PANTHER" id="PTHR30329:SF21">
    <property type="entry name" value="LIPOPROTEIN YIAD-RELATED"/>
    <property type="match status" value="1"/>
</dbReference>
<evidence type="ECO:0000313" key="14">
    <source>
        <dbReference type="EMBL" id="RNF51495.1"/>
    </source>
</evidence>
<evidence type="ECO:0000256" key="11">
    <source>
        <dbReference type="SAM" id="MobiDB-lite"/>
    </source>
</evidence>
<dbReference type="EMBL" id="RIZG01000003">
    <property type="protein sequence ID" value="RNF51495.1"/>
    <property type="molecule type" value="Genomic_DNA"/>
</dbReference>
<dbReference type="Pfam" id="PF02412">
    <property type="entry name" value="TSP_3"/>
    <property type="match status" value="2"/>
</dbReference>
<keyword evidence="3" id="KW-1134">Transmembrane beta strand</keyword>
<feature type="compositionally biased region" description="Pro residues" evidence="11">
    <location>
        <begin position="183"/>
        <end position="215"/>
    </location>
</feature>
<comment type="subcellular location">
    <subcellularLocation>
        <location evidence="1">Cell outer membrane</location>
        <topology evidence="1">Multi-pass membrane protein</topology>
    </subcellularLocation>
</comment>
<dbReference type="GO" id="GO:0046930">
    <property type="term" value="C:pore complex"/>
    <property type="evidence" value="ECO:0007669"/>
    <property type="project" value="UniProtKB-KW"/>
</dbReference>
<dbReference type="Gene3D" id="2.40.160.20">
    <property type="match status" value="1"/>
</dbReference>
<feature type="region of interest" description="Disordered" evidence="11">
    <location>
        <begin position="171"/>
        <end position="222"/>
    </location>
</feature>
<evidence type="ECO:0000256" key="4">
    <source>
        <dbReference type="ARBA" id="ARBA00022692"/>
    </source>
</evidence>
<evidence type="ECO:0000256" key="9">
    <source>
        <dbReference type="ARBA" id="ARBA00023237"/>
    </source>
</evidence>
<dbReference type="GO" id="GO:0005509">
    <property type="term" value="F:calcium ion binding"/>
    <property type="evidence" value="ECO:0007669"/>
    <property type="project" value="InterPro"/>
</dbReference>
<dbReference type="InterPro" id="IPR006665">
    <property type="entry name" value="OmpA-like"/>
</dbReference>
<dbReference type="InterPro" id="IPR006664">
    <property type="entry name" value="OMP_bac"/>
</dbReference>
<keyword evidence="8 10" id="KW-0472">Membrane</keyword>
<dbReference type="Gene3D" id="3.30.1330.60">
    <property type="entry name" value="OmpA-like domain"/>
    <property type="match status" value="1"/>
</dbReference>
<evidence type="ECO:0000256" key="2">
    <source>
        <dbReference type="ARBA" id="ARBA00022448"/>
    </source>
</evidence>
<feature type="domain" description="OmpA-like" evidence="13">
    <location>
        <begin position="280"/>
        <end position="398"/>
    </location>
</feature>
<dbReference type="InterPro" id="IPR050330">
    <property type="entry name" value="Bact_OuterMem_StrucFunc"/>
</dbReference>
<comment type="caution">
    <text evidence="14">The sequence shown here is derived from an EMBL/GenBank/DDBJ whole genome shotgun (WGS) entry which is preliminary data.</text>
</comment>
<evidence type="ECO:0000256" key="10">
    <source>
        <dbReference type="PROSITE-ProRule" id="PRU00473"/>
    </source>
</evidence>
<dbReference type="AlphaFoldDB" id="A0A3M8Q5W4"/>
<proteinExistence type="predicted"/>
<keyword evidence="6" id="KW-0406">Ion transport</keyword>
<evidence type="ECO:0000256" key="1">
    <source>
        <dbReference type="ARBA" id="ARBA00004571"/>
    </source>
</evidence>
<dbReference type="RefSeq" id="WP_123095069.1">
    <property type="nucleotide sequence ID" value="NZ_RIZG01000003.1"/>
</dbReference>
<keyword evidence="2" id="KW-0813">Transport</keyword>
<dbReference type="InterPro" id="IPR027385">
    <property type="entry name" value="Beta-barrel_OMP"/>
</dbReference>
<keyword evidence="7" id="KW-0626">Porin</keyword>
<dbReference type="InterPro" id="IPR036737">
    <property type="entry name" value="OmpA-like_sf"/>
</dbReference>
<feature type="chain" id="PRO_5018216858" evidence="12">
    <location>
        <begin position="24"/>
        <end position="398"/>
    </location>
</feature>
<dbReference type="SUPFAM" id="SSF103647">
    <property type="entry name" value="TSP type-3 repeat"/>
    <property type="match status" value="1"/>
</dbReference>
<organism evidence="14 15">
    <name type="scientific">Marinomonas hwangdonensis</name>
    <dbReference type="NCBI Taxonomy" id="1053647"/>
    <lineage>
        <taxon>Bacteria</taxon>
        <taxon>Pseudomonadati</taxon>
        <taxon>Pseudomonadota</taxon>
        <taxon>Gammaproteobacteria</taxon>
        <taxon>Oceanospirillales</taxon>
        <taxon>Oceanospirillaceae</taxon>
        <taxon>Marinomonas</taxon>
    </lineage>
</organism>
<dbReference type="InterPro" id="IPR028974">
    <property type="entry name" value="TSP_type-3_rpt"/>
</dbReference>
<dbReference type="PRINTS" id="PR01021">
    <property type="entry name" value="OMPADOMAIN"/>
</dbReference>
<keyword evidence="15" id="KW-1185">Reference proteome</keyword>
<dbReference type="SUPFAM" id="SSF56925">
    <property type="entry name" value="OMPA-like"/>
    <property type="match status" value="1"/>
</dbReference>
<dbReference type="InterPro" id="IPR011250">
    <property type="entry name" value="OMP/PagP_B-barrel"/>
</dbReference>
<evidence type="ECO:0000256" key="7">
    <source>
        <dbReference type="ARBA" id="ARBA00023114"/>
    </source>
</evidence>
<evidence type="ECO:0000256" key="8">
    <source>
        <dbReference type="ARBA" id="ARBA00023136"/>
    </source>
</evidence>
<feature type="signal peptide" evidence="12">
    <location>
        <begin position="1"/>
        <end position="23"/>
    </location>
</feature>
<dbReference type="InterPro" id="IPR003367">
    <property type="entry name" value="Thrombospondin_3-like_rpt"/>
</dbReference>
<evidence type="ECO:0000256" key="12">
    <source>
        <dbReference type="SAM" id="SignalP"/>
    </source>
</evidence>
<dbReference type="SUPFAM" id="SSF103088">
    <property type="entry name" value="OmpA-like"/>
    <property type="match status" value="1"/>
</dbReference>
<dbReference type="Pfam" id="PF13505">
    <property type="entry name" value="OMP_b-brl"/>
    <property type="match status" value="1"/>
</dbReference>
<evidence type="ECO:0000259" key="13">
    <source>
        <dbReference type="PROSITE" id="PS51123"/>
    </source>
</evidence>
<keyword evidence="14" id="KW-0969">Cilium</keyword>